<sequence length="59" mass="6751">MLDTYQRLKEMIESIEDDVRKAAGGNKAAGTRVRKSMQDVKNIAQDLRKEVLETRNEAE</sequence>
<comment type="similarity">
    <text evidence="2">Belongs to the histone H1/H5 family. HCT subfamily.</text>
</comment>
<gene>
    <name evidence="3" type="ORF">Pan265_14150</name>
</gene>
<name>A0A518BX98_9BACT</name>
<evidence type="ECO:0000313" key="3">
    <source>
        <dbReference type="EMBL" id="QDU71564.1"/>
    </source>
</evidence>
<dbReference type="Proteomes" id="UP000320386">
    <property type="component" value="Chromosome"/>
</dbReference>
<keyword evidence="4" id="KW-1185">Reference proteome</keyword>
<evidence type="ECO:0000256" key="1">
    <source>
        <dbReference type="ARBA" id="ARBA00002333"/>
    </source>
</evidence>
<accession>A0A518BX98</accession>
<organism evidence="3 4">
    <name type="scientific">Mucisphaera calidilacus</name>
    <dbReference type="NCBI Taxonomy" id="2527982"/>
    <lineage>
        <taxon>Bacteria</taxon>
        <taxon>Pseudomonadati</taxon>
        <taxon>Planctomycetota</taxon>
        <taxon>Phycisphaerae</taxon>
        <taxon>Phycisphaerales</taxon>
        <taxon>Phycisphaeraceae</taxon>
        <taxon>Mucisphaera</taxon>
    </lineage>
</organism>
<dbReference type="RefSeq" id="WP_145445702.1">
    <property type="nucleotide sequence ID" value="NZ_CP036280.1"/>
</dbReference>
<dbReference type="AlphaFoldDB" id="A0A518BX98"/>
<evidence type="ECO:0000256" key="2">
    <source>
        <dbReference type="ARBA" id="ARBA00008424"/>
    </source>
</evidence>
<dbReference type="OrthoDB" id="289850at2"/>
<protein>
    <submittedName>
        <fullName evidence="3">Histone H1-like protein Hc1</fullName>
    </submittedName>
</protein>
<proteinExistence type="inferred from homology"/>
<dbReference type="GO" id="GO:0030527">
    <property type="term" value="F:structural constituent of chromatin"/>
    <property type="evidence" value="ECO:0007669"/>
    <property type="project" value="InterPro"/>
</dbReference>
<dbReference type="GO" id="GO:0003677">
    <property type="term" value="F:DNA binding"/>
    <property type="evidence" value="ECO:0007669"/>
    <property type="project" value="InterPro"/>
</dbReference>
<dbReference type="KEGG" id="mcad:Pan265_14150"/>
<dbReference type="EMBL" id="CP036280">
    <property type="protein sequence ID" value="QDU71564.1"/>
    <property type="molecule type" value="Genomic_DNA"/>
</dbReference>
<dbReference type="InterPro" id="IPR010886">
    <property type="entry name" value="Hc1"/>
</dbReference>
<reference evidence="3 4" key="1">
    <citation type="submission" date="2019-02" db="EMBL/GenBank/DDBJ databases">
        <title>Deep-cultivation of Planctomycetes and their phenomic and genomic characterization uncovers novel biology.</title>
        <authorList>
            <person name="Wiegand S."/>
            <person name="Jogler M."/>
            <person name="Boedeker C."/>
            <person name="Pinto D."/>
            <person name="Vollmers J."/>
            <person name="Rivas-Marin E."/>
            <person name="Kohn T."/>
            <person name="Peeters S.H."/>
            <person name="Heuer A."/>
            <person name="Rast P."/>
            <person name="Oberbeckmann S."/>
            <person name="Bunk B."/>
            <person name="Jeske O."/>
            <person name="Meyerdierks A."/>
            <person name="Storesund J.E."/>
            <person name="Kallscheuer N."/>
            <person name="Luecker S."/>
            <person name="Lage O.M."/>
            <person name="Pohl T."/>
            <person name="Merkel B.J."/>
            <person name="Hornburger P."/>
            <person name="Mueller R.-W."/>
            <person name="Bruemmer F."/>
            <person name="Labrenz M."/>
            <person name="Spormann A.M."/>
            <person name="Op den Camp H."/>
            <person name="Overmann J."/>
            <person name="Amann R."/>
            <person name="Jetten M.S.M."/>
            <person name="Mascher T."/>
            <person name="Medema M.H."/>
            <person name="Devos D.P."/>
            <person name="Kaster A.-K."/>
            <person name="Ovreas L."/>
            <person name="Rohde M."/>
            <person name="Galperin M.Y."/>
            <person name="Jogler C."/>
        </authorList>
    </citation>
    <scope>NUCLEOTIDE SEQUENCE [LARGE SCALE GENOMIC DNA]</scope>
    <source>
        <strain evidence="3 4">Pan265</strain>
    </source>
</reference>
<dbReference type="Pfam" id="PF07432">
    <property type="entry name" value="Hc1"/>
    <property type="match status" value="1"/>
</dbReference>
<comment type="function">
    <text evidence="1">Might have a role analogous to that of eukaryotic histone proteins.</text>
</comment>
<evidence type="ECO:0000313" key="4">
    <source>
        <dbReference type="Proteomes" id="UP000320386"/>
    </source>
</evidence>